<dbReference type="GO" id="GO:0072546">
    <property type="term" value="C:EMC complex"/>
    <property type="evidence" value="ECO:0007669"/>
    <property type="project" value="InterPro"/>
</dbReference>
<evidence type="ECO:0000256" key="5">
    <source>
        <dbReference type="ARBA" id="ARBA00022692"/>
    </source>
</evidence>
<dbReference type="GO" id="GO:0034975">
    <property type="term" value="P:protein folding in endoplasmic reticulum"/>
    <property type="evidence" value="ECO:0007669"/>
    <property type="project" value="TreeGrafter"/>
</dbReference>
<feature type="signal peptide" evidence="11">
    <location>
        <begin position="1"/>
        <end position="19"/>
    </location>
</feature>
<dbReference type="Pfam" id="PF07774">
    <property type="entry name" value="EMC1_C"/>
    <property type="match status" value="1"/>
</dbReference>
<feature type="chain" id="PRO_5002250511" description="ER membrane protein complex subunit 1" evidence="11">
    <location>
        <begin position="20"/>
        <end position="961"/>
    </location>
</feature>
<comment type="subunit">
    <text evidence="3">Component of the ER membrane protein complex (EMC).</text>
</comment>
<gene>
    <name evidence="15" type="ORF">PV08_01144</name>
</gene>
<dbReference type="VEuPathDB" id="FungiDB:PV08_01144"/>
<dbReference type="InterPro" id="IPR015943">
    <property type="entry name" value="WD40/YVTN_repeat-like_dom_sf"/>
</dbReference>
<accession>A0A0D2CAH8</accession>
<feature type="domain" description="ER membrane protein complex subunit 1 C-terminal" evidence="12">
    <location>
        <begin position="740"/>
        <end position="960"/>
    </location>
</feature>
<proteinExistence type="inferred from homology"/>
<keyword evidence="16" id="KW-1185">Reference proteome</keyword>
<feature type="domain" description="Pyrrolo-quinoline quinone repeat" evidence="13">
    <location>
        <begin position="511"/>
        <end position="582"/>
    </location>
</feature>
<evidence type="ECO:0000256" key="7">
    <source>
        <dbReference type="ARBA" id="ARBA00022824"/>
    </source>
</evidence>
<protein>
    <recommendedName>
        <fullName evidence="4">ER membrane protein complex subunit 1</fullName>
    </recommendedName>
</protein>
<keyword evidence="9" id="KW-0472">Membrane</keyword>
<dbReference type="InterPro" id="IPR058545">
    <property type="entry name" value="Beta-prop_EMC1_1st"/>
</dbReference>
<evidence type="ECO:0000256" key="2">
    <source>
        <dbReference type="ARBA" id="ARBA00007904"/>
    </source>
</evidence>
<evidence type="ECO:0000259" key="14">
    <source>
        <dbReference type="Pfam" id="PF25293"/>
    </source>
</evidence>
<name>A0A0D2CAH8_9EURO</name>
<evidence type="ECO:0000256" key="4">
    <source>
        <dbReference type="ARBA" id="ARBA00020824"/>
    </source>
</evidence>
<keyword evidence="7" id="KW-0256">Endoplasmic reticulum</keyword>
<evidence type="ECO:0000259" key="12">
    <source>
        <dbReference type="Pfam" id="PF07774"/>
    </source>
</evidence>
<keyword evidence="10" id="KW-0325">Glycoprotein</keyword>
<reference evidence="15 16" key="1">
    <citation type="submission" date="2015-01" db="EMBL/GenBank/DDBJ databases">
        <title>The Genome Sequence of Exophiala spinifera CBS89968.</title>
        <authorList>
            <consortium name="The Broad Institute Genomics Platform"/>
            <person name="Cuomo C."/>
            <person name="de Hoog S."/>
            <person name="Gorbushina A."/>
            <person name="Stielow B."/>
            <person name="Teixiera M."/>
            <person name="Abouelleil A."/>
            <person name="Chapman S.B."/>
            <person name="Priest M."/>
            <person name="Young S.K."/>
            <person name="Wortman J."/>
            <person name="Nusbaum C."/>
            <person name="Birren B."/>
        </authorList>
    </citation>
    <scope>NUCLEOTIDE SEQUENCE [LARGE SCALE GENOMIC DNA]</scope>
    <source>
        <strain evidence="15 16">CBS 89968</strain>
    </source>
</reference>
<dbReference type="EMBL" id="KN847492">
    <property type="protein sequence ID" value="KIW20569.1"/>
    <property type="molecule type" value="Genomic_DNA"/>
</dbReference>
<dbReference type="InterPro" id="IPR026895">
    <property type="entry name" value="EMC1"/>
</dbReference>
<evidence type="ECO:0000256" key="10">
    <source>
        <dbReference type="ARBA" id="ARBA00023180"/>
    </source>
</evidence>
<comment type="similarity">
    <text evidence="2">Belongs to the EMC1 family.</text>
</comment>
<dbReference type="GeneID" id="27328227"/>
<keyword evidence="6 11" id="KW-0732">Signal</keyword>
<evidence type="ECO:0000259" key="13">
    <source>
        <dbReference type="Pfam" id="PF13360"/>
    </source>
</evidence>
<dbReference type="OrthoDB" id="28092at2759"/>
<dbReference type="Pfam" id="PF13360">
    <property type="entry name" value="PQQ_2"/>
    <property type="match status" value="1"/>
</dbReference>
<dbReference type="Gene3D" id="2.130.10.10">
    <property type="entry name" value="YVTN repeat-like/Quinoprotein amine dehydrogenase"/>
    <property type="match status" value="2"/>
</dbReference>
<dbReference type="InterPro" id="IPR011678">
    <property type="entry name" value="EMC1_C"/>
</dbReference>
<evidence type="ECO:0000256" key="1">
    <source>
        <dbReference type="ARBA" id="ARBA00004115"/>
    </source>
</evidence>
<evidence type="ECO:0000313" key="16">
    <source>
        <dbReference type="Proteomes" id="UP000053328"/>
    </source>
</evidence>
<dbReference type="InterPro" id="IPR002372">
    <property type="entry name" value="PQQ_rpt_dom"/>
</dbReference>
<keyword evidence="8" id="KW-1133">Transmembrane helix</keyword>
<sequence>MRLRGVLSILAALVATSAAIFADEAFHLDYQYSLLGEPQPHTTFFRKPHSSTNASLLYTVSDKAVLGAVNPKDGTLLWRQALAGQPVENGSSSQLILSEDDGQIISGHGRIVACWNALDGKLVWEHTLAAGLEIVGVQAVPALDTSPDGVSQDVVVLTVPTTSTAHATIFRLAGDGSGVKWQHADPSHTQGTSASIVTSGKHIYYVSKSHGLLAGSKARVVTLDSKTGHEVDSNSVTVDSEALGTNGQLTAASCSTSPFLLSSEKPYKSIKFTLLGSSKPVTLSLEDKGEDIERVSVHHPCHPEAASHFLLHVQGKTRHWAEVYHVNPKSGDVKKAYSLPATEEHSTFAATSNDALVFFVRSTETEVLLYSSESHGQLGRWPRSSVLSLRDGYPAYTIAEVVNRGKASYAVRVAEVSTKGVWSLIRNGDVQWARPEMLAYANIAAWAEDEGPDALAEELDLELSVNPLTAYVHRLKRHLLDLQTLPEYLQALPAAILTPSPDTESSVRKGLVGKKTVVVGTTRRELIALDASNGGLVRWQQDLTPQIADGIAMKSITVSEGRVSTYLSDGSLVVLNATEGTLIEHQRGAIAIDDLVQIAGSKTAVVIKIDSHGTPHPATDFAPSHPLEGNVVVTIDDDGKAIGWTIGSTVEKTWVLQPQKGFKITKAVARPEHDPVASIGRVLGDRSVLYKYLSPNIALLIAQSESSLTVYLINAVTGAVLHTSTHQGLVPRTETPAVVSENWYAYSFTSQDPTTSAVSSQIVISELYESSTANDRGALAGRSNFSSFGPDAGVEPHVISQVFTIGQPISHLAVSQTIQGITSRQLLATLPESNAVVGIPREVLDARRPVDRDPTSTEREEGLTRYSPVLDFDPKWSLTHSREVIGIKKVMASPSLLESTSMVFAFGHDVFGTQITPSMAFDVLGKGFNKPQLVLTVVALAAGVMAVRPLVRKKTVDGRWQ</sequence>
<evidence type="ECO:0000256" key="6">
    <source>
        <dbReference type="ARBA" id="ARBA00022729"/>
    </source>
</evidence>
<dbReference type="Pfam" id="PF25293">
    <property type="entry name" value="Beta-prop_EMC1_N"/>
    <property type="match status" value="1"/>
</dbReference>
<dbReference type="Proteomes" id="UP000053328">
    <property type="component" value="Unassembled WGS sequence"/>
</dbReference>
<keyword evidence="5" id="KW-0812">Transmembrane</keyword>
<evidence type="ECO:0000256" key="9">
    <source>
        <dbReference type="ARBA" id="ARBA00023136"/>
    </source>
</evidence>
<evidence type="ECO:0000256" key="11">
    <source>
        <dbReference type="SAM" id="SignalP"/>
    </source>
</evidence>
<dbReference type="SUPFAM" id="SSF50998">
    <property type="entry name" value="Quinoprotein alcohol dehydrogenase-like"/>
    <property type="match status" value="2"/>
</dbReference>
<dbReference type="PANTHER" id="PTHR21573">
    <property type="entry name" value="ER MEMBRANE PROTEIN COMPLEX SUBUNIT 1"/>
    <property type="match status" value="1"/>
</dbReference>
<comment type="subcellular location">
    <subcellularLocation>
        <location evidence="1">Endoplasmic reticulum membrane</location>
        <topology evidence="1">Single-pass type I membrane protein</topology>
    </subcellularLocation>
</comment>
<dbReference type="HOGENOM" id="CLU_005034_0_1_1"/>
<dbReference type="InterPro" id="IPR011047">
    <property type="entry name" value="Quinoprotein_ADH-like_sf"/>
</dbReference>
<dbReference type="RefSeq" id="XP_016240785.1">
    <property type="nucleotide sequence ID" value="XM_016375509.1"/>
</dbReference>
<dbReference type="STRING" id="91928.A0A0D2CAH8"/>
<evidence type="ECO:0000256" key="3">
    <source>
        <dbReference type="ARBA" id="ARBA00011276"/>
    </source>
</evidence>
<evidence type="ECO:0000256" key="8">
    <source>
        <dbReference type="ARBA" id="ARBA00022989"/>
    </source>
</evidence>
<dbReference type="PANTHER" id="PTHR21573:SF0">
    <property type="entry name" value="ER MEMBRANE PROTEIN COMPLEX SUBUNIT 1"/>
    <property type="match status" value="1"/>
</dbReference>
<evidence type="ECO:0000313" key="15">
    <source>
        <dbReference type="EMBL" id="KIW20569.1"/>
    </source>
</evidence>
<dbReference type="AlphaFoldDB" id="A0A0D2CAH8"/>
<organism evidence="15 16">
    <name type="scientific">Exophiala spinifera</name>
    <dbReference type="NCBI Taxonomy" id="91928"/>
    <lineage>
        <taxon>Eukaryota</taxon>
        <taxon>Fungi</taxon>
        <taxon>Dikarya</taxon>
        <taxon>Ascomycota</taxon>
        <taxon>Pezizomycotina</taxon>
        <taxon>Eurotiomycetes</taxon>
        <taxon>Chaetothyriomycetidae</taxon>
        <taxon>Chaetothyriales</taxon>
        <taxon>Herpotrichiellaceae</taxon>
        <taxon>Exophiala</taxon>
    </lineage>
</organism>
<feature type="domain" description="EMC1 first beta-propeller" evidence="14">
    <location>
        <begin position="19"/>
        <end position="436"/>
    </location>
</feature>